<evidence type="ECO:0000313" key="2">
    <source>
        <dbReference type="EMBL" id="QHU23422.1"/>
    </source>
</evidence>
<dbReference type="EMBL" id="MN741028">
    <property type="protein sequence ID" value="QHU23422.1"/>
    <property type="molecule type" value="Genomic_DNA"/>
</dbReference>
<dbReference type="NCBIfam" id="TIGR00049">
    <property type="entry name" value="iron-sulfur cluster assembly accessory protein"/>
    <property type="match status" value="1"/>
</dbReference>
<feature type="domain" description="Core" evidence="1">
    <location>
        <begin position="4"/>
        <end position="90"/>
    </location>
</feature>
<dbReference type="InterPro" id="IPR035903">
    <property type="entry name" value="HesB-like_dom_sf"/>
</dbReference>
<dbReference type="Pfam" id="PF01521">
    <property type="entry name" value="Fe-S_biosyn"/>
    <property type="match status" value="1"/>
</dbReference>
<protein>
    <recommendedName>
        <fullName evidence="1">Core domain-containing protein</fullName>
    </recommendedName>
</protein>
<accession>A0A6C0KZL3</accession>
<dbReference type="InterPro" id="IPR000361">
    <property type="entry name" value="ATAP_core_dom"/>
</dbReference>
<evidence type="ECO:0000259" key="1">
    <source>
        <dbReference type="Pfam" id="PF01521"/>
    </source>
</evidence>
<dbReference type="GO" id="GO:0051539">
    <property type="term" value="F:4 iron, 4 sulfur cluster binding"/>
    <property type="evidence" value="ECO:0007669"/>
    <property type="project" value="TreeGrafter"/>
</dbReference>
<dbReference type="AlphaFoldDB" id="A0A6C0KZL3"/>
<dbReference type="InterPro" id="IPR016092">
    <property type="entry name" value="ATAP"/>
</dbReference>
<sequence>MSPIQVTKNAWKKMANILTTSNHNYGFIYSASSGGCNGFNFNLNLFQEEEFIKIKNQRFITQLSNGDTKLYIDPLSEMYLFGTTIDYISEDYKKGIFESKFVFQVDPNQMTSCGCGISFSPK</sequence>
<reference evidence="2" key="1">
    <citation type="journal article" date="2020" name="Nature">
        <title>Giant virus diversity and host interactions through global metagenomics.</title>
        <authorList>
            <person name="Schulz F."/>
            <person name="Roux S."/>
            <person name="Paez-Espino D."/>
            <person name="Jungbluth S."/>
            <person name="Walsh D.A."/>
            <person name="Denef V.J."/>
            <person name="McMahon K.D."/>
            <person name="Konstantinidis K.T."/>
            <person name="Eloe-Fadrosh E.A."/>
            <person name="Kyrpides N.C."/>
            <person name="Woyke T."/>
        </authorList>
    </citation>
    <scope>NUCLEOTIDE SEQUENCE</scope>
    <source>
        <strain evidence="2">GVMAG-S-ERX555907-94</strain>
    </source>
</reference>
<dbReference type="GO" id="GO:0005506">
    <property type="term" value="F:iron ion binding"/>
    <property type="evidence" value="ECO:0007669"/>
    <property type="project" value="TreeGrafter"/>
</dbReference>
<dbReference type="PANTHER" id="PTHR43011">
    <property type="entry name" value="IRON-SULFUR CLUSTER ASSEMBLY 2 HOMOLOG, MITOCHONDRIAL"/>
    <property type="match status" value="1"/>
</dbReference>
<dbReference type="GO" id="GO:0016226">
    <property type="term" value="P:iron-sulfur cluster assembly"/>
    <property type="evidence" value="ECO:0007669"/>
    <property type="project" value="InterPro"/>
</dbReference>
<dbReference type="GO" id="GO:0051537">
    <property type="term" value="F:2 iron, 2 sulfur cluster binding"/>
    <property type="evidence" value="ECO:0007669"/>
    <property type="project" value="TreeGrafter"/>
</dbReference>
<name>A0A6C0KZL3_9ZZZZ</name>
<dbReference type="Gene3D" id="2.60.300.12">
    <property type="entry name" value="HesB-like domain"/>
    <property type="match status" value="1"/>
</dbReference>
<proteinExistence type="predicted"/>
<dbReference type="PANTHER" id="PTHR43011:SF1">
    <property type="entry name" value="IRON-SULFUR CLUSTER ASSEMBLY 2 HOMOLOG, MITOCHONDRIAL"/>
    <property type="match status" value="1"/>
</dbReference>
<organism evidence="2">
    <name type="scientific">viral metagenome</name>
    <dbReference type="NCBI Taxonomy" id="1070528"/>
    <lineage>
        <taxon>unclassified sequences</taxon>
        <taxon>metagenomes</taxon>
        <taxon>organismal metagenomes</taxon>
    </lineage>
</organism>
<dbReference type="SUPFAM" id="SSF89360">
    <property type="entry name" value="HesB-like domain"/>
    <property type="match status" value="1"/>
</dbReference>